<accession>A0A2K4ZJ92</accession>
<sequence>MDQKIYKVMKGAGATNIALGVITLITGMVTGILLIIAGAKLTAGKSRILF</sequence>
<protein>
    <submittedName>
        <fullName evidence="2">Uncharacterized protein</fullName>
    </submittedName>
</protein>
<evidence type="ECO:0000313" key="3">
    <source>
        <dbReference type="Proteomes" id="UP000236311"/>
    </source>
</evidence>
<keyword evidence="1" id="KW-0472">Membrane</keyword>
<keyword evidence="1" id="KW-0812">Transmembrane</keyword>
<feature type="transmembrane region" description="Helical" evidence="1">
    <location>
        <begin position="17"/>
        <end position="39"/>
    </location>
</feature>
<proteinExistence type="predicted"/>
<evidence type="ECO:0000313" key="2">
    <source>
        <dbReference type="EMBL" id="SOY30476.1"/>
    </source>
</evidence>
<dbReference type="Proteomes" id="UP000236311">
    <property type="component" value="Unassembled WGS sequence"/>
</dbReference>
<keyword evidence="1" id="KW-1133">Transmembrane helix</keyword>
<organism evidence="2 3">
    <name type="scientific">Acetatifactor muris</name>
    <dbReference type="NCBI Taxonomy" id="879566"/>
    <lineage>
        <taxon>Bacteria</taxon>
        <taxon>Bacillati</taxon>
        <taxon>Bacillota</taxon>
        <taxon>Clostridia</taxon>
        <taxon>Lachnospirales</taxon>
        <taxon>Lachnospiraceae</taxon>
        <taxon>Acetatifactor</taxon>
    </lineage>
</organism>
<evidence type="ECO:0000256" key="1">
    <source>
        <dbReference type="SAM" id="Phobius"/>
    </source>
</evidence>
<keyword evidence="3" id="KW-1185">Reference proteome</keyword>
<reference evidence="2 3" key="1">
    <citation type="submission" date="2018-01" db="EMBL/GenBank/DDBJ databases">
        <authorList>
            <person name="Gaut B.S."/>
            <person name="Morton B.R."/>
            <person name="Clegg M.T."/>
            <person name="Duvall M.R."/>
        </authorList>
    </citation>
    <scope>NUCLEOTIDE SEQUENCE [LARGE SCALE GENOMIC DNA]</scope>
    <source>
        <strain evidence="2">GP69</strain>
    </source>
</reference>
<gene>
    <name evidence="2" type="ORF">AMURIS_03206</name>
</gene>
<name>A0A2K4ZJ92_9FIRM</name>
<dbReference type="EMBL" id="OFSM01000016">
    <property type="protein sequence ID" value="SOY30476.1"/>
    <property type="molecule type" value="Genomic_DNA"/>
</dbReference>
<dbReference type="AlphaFoldDB" id="A0A2K4ZJ92"/>
<dbReference type="RefSeq" id="WP_172455156.1">
    <property type="nucleotide sequence ID" value="NZ_CANRXC010000026.1"/>
</dbReference>